<sequence length="227" mass="27266">MDYSSRMILWLLNPNHAPYLLQYLQPLEINKLLNIAKICLYEQGKYYKWNYMFNKRAENLIIHEMLPSSGYCRMVAPLDRFPYLVLECWPGGICENMVLALRDNELWLAYTWRSRVDDSYNWIMKQPISVNWLICSGMDTYGCAFDGLVLRIWFRCMNESYRYQDINNVKNYTIIPPLAHRDNHRFTVQHIDDSVSNWHIAWVRDEPSLNCDQMHYMPRLRKKLCFG</sequence>
<proteinExistence type="predicted"/>
<reference evidence="1" key="1">
    <citation type="journal article" date="2019" name="Philos. Trans. R. Soc. Lond., B, Biol. Sci.">
        <title>Targeted metagenomic recovery of four divergent viruses reveals shared and distinctive characteristics of giant viruses of marine eukaryotes.</title>
        <authorList>
            <person name="Needham D.M."/>
            <person name="Poirier C."/>
            <person name="Hehenberger E."/>
            <person name="Jimenez V."/>
            <person name="Swalwell J.E."/>
            <person name="Santoro A.E."/>
            <person name="Worden A.Z."/>
        </authorList>
    </citation>
    <scope>NUCLEOTIDE SEQUENCE</scope>
    <source>
        <strain evidence="1">OPacV-662</strain>
    </source>
</reference>
<name>A0A5J6VIF3_9VIRU</name>
<accession>A0A5J6VIF3</accession>
<evidence type="ECO:0000313" key="1">
    <source>
        <dbReference type="EMBL" id="QFG73700.1"/>
    </source>
</evidence>
<protein>
    <submittedName>
        <fullName evidence="1">Uncharacterized protein</fullName>
    </submittedName>
</protein>
<dbReference type="EMBL" id="MN448269">
    <property type="protein sequence ID" value="QFG73700.1"/>
    <property type="molecule type" value="Genomic_DNA"/>
</dbReference>
<organism evidence="1">
    <name type="scientific">Megaviridae environmental sample</name>
    <dbReference type="NCBI Taxonomy" id="1737588"/>
    <lineage>
        <taxon>Viruses</taxon>
        <taxon>Varidnaviria</taxon>
        <taxon>Bamfordvirae</taxon>
        <taxon>Nucleocytoviricota</taxon>
        <taxon>Megaviricetes</taxon>
        <taxon>Imitervirales</taxon>
        <taxon>Mimiviridae</taxon>
        <taxon>environmental samples</taxon>
    </lineage>
</organism>